<keyword evidence="2" id="KW-0805">Transcription regulation</keyword>
<evidence type="ECO:0000256" key="4">
    <source>
        <dbReference type="ARBA" id="ARBA00023170"/>
    </source>
</evidence>
<evidence type="ECO:0000313" key="6">
    <source>
        <dbReference type="EMBL" id="ETN77968.1"/>
    </source>
</evidence>
<gene>
    <name evidence="6" type="ORF">NECAME_10668</name>
</gene>
<dbReference type="SUPFAM" id="SSF48508">
    <property type="entry name" value="Nuclear receptor ligand-binding domain"/>
    <property type="match status" value="1"/>
</dbReference>
<feature type="domain" description="NR LBD" evidence="5">
    <location>
        <begin position="1"/>
        <end position="108"/>
    </location>
</feature>
<organism evidence="6 7">
    <name type="scientific">Necator americanus</name>
    <name type="common">Human hookworm</name>
    <dbReference type="NCBI Taxonomy" id="51031"/>
    <lineage>
        <taxon>Eukaryota</taxon>
        <taxon>Metazoa</taxon>
        <taxon>Ecdysozoa</taxon>
        <taxon>Nematoda</taxon>
        <taxon>Chromadorea</taxon>
        <taxon>Rhabditida</taxon>
        <taxon>Rhabditina</taxon>
        <taxon>Rhabditomorpha</taxon>
        <taxon>Strongyloidea</taxon>
        <taxon>Ancylostomatidae</taxon>
        <taxon>Bunostominae</taxon>
        <taxon>Necator</taxon>
    </lineage>
</organism>
<dbReference type="OrthoDB" id="5851440at2759"/>
<proteinExistence type="inferred from homology"/>
<reference evidence="7" key="1">
    <citation type="journal article" date="2014" name="Nat. Genet.">
        <title>Genome of the human hookworm Necator americanus.</title>
        <authorList>
            <person name="Tang Y.T."/>
            <person name="Gao X."/>
            <person name="Rosa B.A."/>
            <person name="Abubucker S."/>
            <person name="Hallsworth-Pepin K."/>
            <person name="Martin J."/>
            <person name="Tyagi R."/>
            <person name="Heizer E."/>
            <person name="Zhang X."/>
            <person name="Bhonagiri-Palsikar V."/>
            <person name="Minx P."/>
            <person name="Warren W.C."/>
            <person name="Wang Q."/>
            <person name="Zhan B."/>
            <person name="Hotez P.J."/>
            <person name="Sternberg P.W."/>
            <person name="Dougall A."/>
            <person name="Gaze S.T."/>
            <person name="Mulvenna J."/>
            <person name="Sotillo J."/>
            <person name="Ranganathan S."/>
            <person name="Rabelo E.M."/>
            <person name="Wilson R.K."/>
            <person name="Felgner P.L."/>
            <person name="Bethony J."/>
            <person name="Hawdon J.M."/>
            <person name="Gasser R.B."/>
            <person name="Loukas A."/>
            <person name="Mitreva M."/>
        </authorList>
    </citation>
    <scope>NUCLEOTIDE SEQUENCE [LARGE SCALE GENOMIC DNA]</scope>
</reference>
<protein>
    <recommendedName>
        <fullName evidence="5">NR LBD domain-containing protein</fullName>
    </recommendedName>
</protein>
<name>W2T7W6_NECAM</name>
<dbReference type="Proteomes" id="UP000053676">
    <property type="component" value="Unassembled WGS sequence"/>
</dbReference>
<evidence type="ECO:0000256" key="1">
    <source>
        <dbReference type="ARBA" id="ARBA00005993"/>
    </source>
</evidence>
<dbReference type="PANTHER" id="PTHR46397">
    <property type="entry name" value="NUCLEAR HORMONE RECEPTOR FAMILY-RELATED"/>
    <property type="match status" value="1"/>
</dbReference>
<dbReference type="PANTHER" id="PTHR46397:SF5">
    <property type="entry name" value="NUCLEAR HORMONE RECEPTOR FAMILY MEMBER NHR-20"/>
    <property type="match status" value="1"/>
</dbReference>
<dbReference type="Gene3D" id="1.10.565.10">
    <property type="entry name" value="Retinoid X Receptor"/>
    <property type="match status" value="1"/>
</dbReference>
<dbReference type="KEGG" id="nai:NECAME_10668"/>
<sequence length="111" mass="12449">MKAINITFIEYVILKALVTFKSTSIANVSPTLKKCLLSQIDLIFGALSLHYTNLGMSDDEIAERTGNVVLLIGNIFEVGMQCLESHQVIQFFDLWKLDDLLIKLISESTKL</sequence>
<comment type="similarity">
    <text evidence="1">Belongs to the nuclear hormone receptor family.</text>
</comment>
<dbReference type="AlphaFoldDB" id="W2T7W6"/>
<dbReference type="EMBL" id="KI660139">
    <property type="protein sequence ID" value="ETN77968.1"/>
    <property type="molecule type" value="Genomic_DNA"/>
</dbReference>
<keyword evidence="7" id="KW-1185">Reference proteome</keyword>
<keyword evidence="4" id="KW-0675">Receptor</keyword>
<dbReference type="InterPro" id="IPR000536">
    <property type="entry name" value="Nucl_hrmn_rcpt_lig-bd"/>
</dbReference>
<accession>W2T7W6</accession>
<evidence type="ECO:0000259" key="5">
    <source>
        <dbReference type="PROSITE" id="PS51843"/>
    </source>
</evidence>
<evidence type="ECO:0000313" key="7">
    <source>
        <dbReference type="Proteomes" id="UP000053676"/>
    </source>
</evidence>
<dbReference type="InterPro" id="IPR035500">
    <property type="entry name" value="NHR-like_dom_sf"/>
</dbReference>
<evidence type="ECO:0000256" key="3">
    <source>
        <dbReference type="ARBA" id="ARBA00023163"/>
    </source>
</evidence>
<keyword evidence="3" id="KW-0804">Transcription</keyword>
<evidence type="ECO:0000256" key="2">
    <source>
        <dbReference type="ARBA" id="ARBA00023015"/>
    </source>
</evidence>
<dbReference type="PROSITE" id="PS51843">
    <property type="entry name" value="NR_LBD"/>
    <property type="match status" value="1"/>
</dbReference>